<name>A0A101EPC6_9THEM</name>
<dbReference type="Pfam" id="PF00528">
    <property type="entry name" value="BPD_transp_1"/>
    <property type="match status" value="1"/>
</dbReference>
<reference evidence="9 10" key="1">
    <citation type="journal article" date="2015" name="MBio">
        <title>Genome-Resolved Metagenomic Analysis Reveals Roles for Candidate Phyla and Other Microbial Community Members in Biogeochemical Transformations in Oil Reservoirs.</title>
        <authorList>
            <person name="Hu P."/>
            <person name="Tom L."/>
            <person name="Singh A."/>
            <person name="Thomas B.C."/>
            <person name="Baker B.J."/>
            <person name="Piceno Y.M."/>
            <person name="Andersen G.L."/>
            <person name="Banfield J.F."/>
        </authorList>
    </citation>
    <scope>NUCLEOTIDE SEQUENCE [LARGE SCALE GENOMIC DNA]</scope>
    <source>
        <strain evidence="9">46_26</strain>
    </source>
</reference>
<dbReference type="AlphaFoldDB" id="A0A101EPC6"/>
<feature type="transmembrane region" description="Helical" evidence="7">
    <location>
        <begin position="104"/>
        <end position="125"/>
    </location>
</feature>
<feature type="transmembrane region" description="Helical" evidence="7">
    <location>
        <begin position="7"/>
        <end position="37"/>
    </location>
</feature>
<protein>
    <submittedName>
        <fullName evidence="9">Binding-protein-dependent transport systems inner membrane component</fullName>
    </submittedName>
</protein>
<dbReference type="Gene3D" id="1.10.3720.10">
    <property type="entry name" value="MetI-like"/>
    <property type="match status" value="1"/>
</dbReference>
<sequence>MGRRKNVVAYLFVSPWIVGFVLFTGGPILAVILLSFYKWDLITPPKWVGLANYLKMFQSGSEFWIVLKFTLFYTLLSVLVSVGWALFTALLLNQKLRGTRVFSFFYFVPAVVPMIALTFAFQLIFNKELGVVNYLLTLVGIKDTPNWLMDPNYVTWLVAVLNIYTFYTGQMMLIFDSALKEVPRELYEAAEIDGAGPFTRFFKITLPAISPILLFNLVTATINSLSASFTLIYPLTGGGPGKVTQAISLDIYYNAFKTFRLGYASAEAVILFCISAIVSLLMFILSKKWVYYEV</sequence>
<evidence type="ECO:0000256" key="4">
    <source>
        <dbReference type="ARBA" id="ARBA00022692"/>
    </source>
</evidence>
<dbReference type="PATRIC" id="fig|93930.3.peg.506"/>
<keyword evidence="6 7" id="KW-0472">Membrane</keyword>
<dbReference type="PANTHER" id="PTHR30193">
    <property type="entry name" value="ABC TRANSPORTER PERMEASE PROTEIN"/>
    <property type="match status" value="1"/>
</dbReference>
<evidence type="ECO:0000256" key="7">
    <source>
        <dbReference type="RuleBase" id="RU363032"/>
    </source>
</evidence>
<gene>
    <name evidence="9" type="ORF">XD57_1461</name>
</gene>
<feature type="transmembrane region" description="Helical" evidence="7">
    <location>
        <begin position="153"/>
        <end position="175"/>
    </location>
</feature>
<dbReference type="GO" id="GO:0055085">
    <property type="term" value="P:transmembrane transport"/>
    <property type="evidence" value="ECO:0007669"/>
    <property type="project" value="InterPro"/>
</dbReference>
<evidence type="ECO:0000256" key="6">
    <source>
        <dbReference type="ARBA" id="ARBA00023136"/>
    </source>
</evidence>
<feature type="domain" description="ABC transmembrane type-1" evidence="8">
    <location>
        <begin position="67"/>
        <end position="282"/>
    </location>
</feature>
<comment type="caution">
    <text evidence="9">The sequence shown here is derived from an EMBL/GenBank/DDBJ whole genome shotgun (WGS) entry which is preliminary data.</text>
</comment>
<dbReference type="PROSITE" id="PS50928">
    <property type="entry name" value="ABC_TM1"/>
    <property type="match status" value="1"/>
</dbReference>
<dbReference type="InterPro" id="IPR000515">
    <property type="entry name" value="MetI-like"/>
</dbReference>
<dbReference type="InterPro" id="IPR035906">
    <property type="entry name" value="MetI-like_sf"/>
</dbReference>
<organism evidence="9 10">
    <name type="scientific">Thermotoga petrophila</name>
    <dbReference type="NCBI Taxonomy" id="93929"/>
    <lineage>
        <taxon>Bacteria</taxon>
        <taxon>Thermotogati</taxon>
        <taxon>Thermotogota</taxon>
        <taxon>Thermotogae</taxon>
        <taxon>Thermotogales</taxon>
        <taxon>Thermotogaceae</taxon>
        <taxon>Thermotoga</taxon>
    </lineage>
</organism>
<evidence type="ECO:0000256" key="1">
    <source>
        <dbReference type="ARBA" id="ARBA00004651"/>
    </source>
</evidence>
<keyword evidence="4 7" id="KW-0812">Transmembrane</keyword>
<evidence type="ECO:0000256" key="5">
    <source>
        <dbReference type="ARBA" id="ARBA00022989"/>
    </source>
</evidence>
<dbReference type="EMBL" id="LGFG01000162">
    <property type="protein sequence ID" value="KUK22441.1"/>
    <property type="molecule type" value="Genomic_DNA"/>
</dbReference>
<proteinExistence type="inferred from homology"/>
<evidence type="ECO:0000259" key="8">
    <source>
        <dbReference type="PROSITE" id="PS50928"/>
    </source>
</evidence>
<feature type="transmembrane region" description="Helical" evidence="7">
    <location>
        <begin position="263"/>
        <end position="285"/>
    </location>
</feature>
<dbReference type="CDD" id="cd06261">
    <property type="entry name" value="TM_PBP2"/>
    <property type="match status" value="1"/>
</dbReference>
<keyword evidence="5 7" id="KW-1133">Transmembrane helix</keyword>
<feature type="transmembrane region" description="Helical" evidence="7">
    <location>
        <begin position="212"/>
        <end position="233"/>
    </location>
</feature>
<feature type="transmembrane region" description="Helical" evidence="7">
    <location>
        <begin position="63"/>
        <end position="92"/>
    </location>
</feature>
<dbReference type="Proteomes" id="UP000058636">
    <property type="component" value="Unassembled WGS sequence"/>
</dbReference>
<keyword evidence="3" id="KW-1003">Cell membrane</keyword>
<dbReference type="PANTHER" id="PTHR30193:SF1">
    <property type="entry name" value="ABC TRANSPORTER PERMEASE PROTEIN YESP-RELATED"/>
    <property type="match status" value="1"/>
</dbReference>
<keyword evidence="2 7" id="KW-0813">Transport</keyword>
<evidence type="ECO:0000313" key="9">
    <source>
        <dbReference type="EMBL" id="KUK22441.1"/>
    </source>
</evidence>
<evidence type="ECO:0000313" key="10">
    <source>
        <dbReference type="Proteomes" id="UP000058636"/>
    </source>
</evidence>
<comment type="similarity">
    <text evidence="7">Belongs to the binding-protein-dependent transport system permease family.</text>
</comment>
<dbReference type="GO" id="GO:0005886">
    <property type="term" value="C:plasma membrane"/>
    <property type="evidence" value="ECO:0007669"/>
    <property type="project" value="UniProtKB-SubCell"/>
</dbReference>
<comment type="subcellular location">
    <subcellularLocation>
        <location evidence="1 7">Cell membrane</location>
        <topology evidence="1 7">Multi-pass membrane protein</topology>
    </subcellularLocation>
</comment>
<evidence type="ECO:0000256" key="3">
    <source>
        <dbReference type="ARBA" id="ARBA00022475"/>
    </source>
</evidence>
<evidence type="ECO:0000256" key="2">
    <source>
        <dbReference type="ARBA" id="ARBA00022448"/>
    </source>
</evidence>
<accession>A0A101EPC6</accession>
<dbReference type="SUPFAM" id="SSF161098">
    <property type="entry name" value="MetI-like"/>
    <property type="match status" value="1"/>
</dbReference>
<dbReference type="InterPro" id="IPR051393">
    <property type="entry name" value="ABC_transporter_permease"/>
</dbReference>